<evidence type="ECO:0000256" key="1">
    <source>
        <dbReference type="SAM" id="SignalP"/>
    </source>
</evidence>
<feature type="chain" id="PRO_5003443355" evidence="1">
    <location>
        <begin position="20"/>
        <end position="83"/>
    </location>
</feature>
<sequence length="83" mass="9133">MRSTALLIVLVALVSTGEALRCYELDGTIVECEPGNDDLCMYYNDGAEEFRRCGMKGECEDIDAVMKTDSTTFQCCSDDLCNA</sequence>
<accession>G3EQ44</accession>
<dbReference type="SUPFAM" id="SSF57302">
    <property type="entry name" value="Snake toxin-like"/>
    <property type="match status" value="1"/>
</dbReference>
<dbReference type="AlphaFoldDB" id="G3EQ44"/>
<dbReference type="Gene3D" id="2.10.60.10">
    <property type="entry name" value="CD59"/>
    <property type="match status" value="1"/>
</dbReference>
<feature type="signal peptide" evidence="1">
    <location>
        <begin position="1"/>
        <end position="19"/>
    </location>
</feature>
<keyword evidence="1" id="KW-0732">Signal</keyword>
<protein>
    <submittedName>
        <fullName evidence="2">Plethodontid modulating factor</fullName>
    </submittedName>
</protein>
<dbReference type="GO" id="GO:0098552">
    <property type="term" value="C:side of membrane"/>
    <property type="evidence" value="ECO:0007669"/>
    <property type="project" value="UniProtKB-KW"/>
</dbReference>
<organism evidence="2">
    <name type="scientific">Plethodon shermani</name>
    <name type="common">red-legged salamander</name>
    <dbReference type="NCBI Taxonomy" id="263671"/>
    <lineage>
        <taxon>Eukaryota</taxon>
        <taxon>Metazoa</taxon>
        <taxon>Chordata</taxon>
        <taxon>Craniata</taxon>
        <taxon>Vertebrata</taxon>
        <taxon>Euteleostomi</taxon>
        <taxon>Amphibia</taxon>
        <taxon>Batrachia</taxon>
        <taxon>Caudata</taxon>
        <taxon>Salamandroidea</taxon>
        <taxon>Plethodontidae</taxon>
        <taxon>Plethodontinae</taxon>
        <taxon>Plethodon</taxon>
    </lineage>
</organism>
<reference evidence="2" key="1">
    <citation type="journal article" date="2012" name="Evolution">
        <title>Proteomic and utr analyses of a rapidly evolving hypervariable family of vertebrate pheromones.</title>
        <authorList>
            <person name="Wilburn D.B."/>
            <person name="Bowen K.E."/>
            <person name="Gregg R.G."/>
            <person name="Cai J."/>
            <person name="Feldhoff P.W."/>
            <person name="Houck L.D."/>
            <person name="Feldhoff R.C."/>
        </authorList>
    </citation>
    <scope>NUCLEOTIDE SEQUENCE</scope>
    <source>
        <strain evidence="2">IIb02</strain>
        <tissue evidence="2">Mental gland</tissue>
    </source>
</reference>
<evidence type="ECO:0000313" key="2">
    <source>
        <dbReference type="EMBL" id="AEO22646.1"/>
    </source>
</evidence>
<dbReference type="InterPro" id="IPR045860">
    <property type="entry name" value="Snake_toxin-like_sf"/>
</dbReference>
<dbReference type="EMBL" id="JF274362">
    <property type="protein sequence ID" value="AEO22646.1"/>
    <property type="molecule type" value="mRNA"/>
</dbReference>
<name>G3EQ44_9SALA</name>
<dbReference type="CDD" id="cd23584">
    <property type="entry name" value="TFP_LU_ECD_PMF"/>
    <property type="match status" value="1"/>
</dbReference>
<proteinExistence type="evidence at transcript level"/>